<dbReference type="GO" id="GO:0046983">
    <property type="term" value="F:protein dimerization activity"/>
    <property type="evidence" value="ECO:0007669"/>
    <property type="project" value="InterPro"/>
</dbReference>
<feature type="region of interest" description="Disordered" evidence="1">
    <location>
        <begin position="94"/>
        <end position="117"/>
    </location>
</feature>
<organism evidence="4 5">
    <name type="scientific">Patella caerulea</name>
    <name type="common">Rayed Mediterranean limpet</name>
    <dbReference type="NCBI Taxonomy" id="87958"/>
    <lineage>
        <taxon>Eukaryota</taxon>
        <taxon>Metazoa</taxon>
        <taxon>Spiralia</taxon>
        <taxon>Lophotrochozoa</taxon>
        <taxon>Mollusca</taxon>
        <taxon>Gastropoda</taxon>
        <taxon>Patellogastropoda</taxon>
        <taxon>Patelloidea</taxon>
        <taxon>Patellidae</taxon>
        <taxon>Patella</taxon>
    </lineage>
</organism>
<evidence type="ECO:0000313" key="4">
    <source>
        <dbReference type="EMBL" id="KAK6189064.1"/>
    </source>
</evidence>
<accession>A0AAN8K6X9</accession>
<keyword evidence="2" id="KW-0472">Membrane</keyword>
<feature type="transmembrane region" description="Helical" evidence="2">
    <location>
        <begin position="16"/>
        <end position="38"/>
    </location>
</feature>
<dbReference type="EMBL" id="JAZGQO010000003">
    <property type="protein sequence ID" value="KAK6189064.1"/>
    <property type="molecule type" value="Genomic_DNA"/>
</dbReference>
<keyword evidence="5" id="KW-1185">Reference proteome</keyword>
<proteinExistence type="predicted"/>
<feature type="compositionally biased region" description="Basic and acidic residues" evidence="1">
    <location>
        <begin position="94"/>
        <end position="105"/>
    </location>
</feature>
<keyword evidence="2" id="KW-0812">Transmembrane</keyword>
<dbReference type="PANTHER" id="PTHR46880">
    <property type="entry name" value="RAS-ASSOCIATING DOMAIN-CONTAINING PROTEIN"/>
    <property type="match status" value="1"/>
</dbReference>
<evidence type="ECO:0000313" key="5">
    <source>
        <dbReference type="Proteomes" id="UP001347796"/>
    </source>
</evidence>
<reference evidence="4 5" key="1">
    <citation type="submission" date="2024-01" db="EMBL/GenBank/DDBJ databases">
        <title>The genome of the rayed Mediterranean limpet Patella caerulea (Linnaeus, 1758).</title>
        <authorList>
            <person name="Anh-Thu Weber A."/>
            <person name="Halstead-Nussloch G."/>
        </authorList>
    </citation>
    <scope>NUCLEOTIDE SEQUENCE [LARGE SCALE GENOMIC DNA]</scope>
    <source>
        <strain evidence="4">AATW-2023a</strain>
        <tissue evidence="4">Whole specimen</tissue>
    </source>
</reference>
<dbReference type="Proteomes" id="UP001347796">
    <property type="component" value="Unassembled WGS sequence"/>
</dbReference>
<dbReference type="PANTHER" id="PTHR46880:SF9">
    <property type="entry name" value="ZINC FINGER PROTEIN 862"/>
    <property type="match status" value="1"/>
</dbReference>
<dbReference type="InterPro" id="IPR008906">
    <property type="entry name" value="HATC_C_dom"/>
</dbReference>
<sequence>MWHQVFSHHYKEFPHILLIIELILVTPYSSATVGRGFSMMGRILSNTRLGLSNYTLDDLMVVKINLHTLQKCDPTYEQKLIDKAVDLYFEDKRRRESTKKADKTGADSLVGSNTTTEDRYLPVPTAAVLEQNALTRDEPLIP</sequence>
<comment type="caution">
    <text evidence="4">The sequence shown here is derived from an EMBL/GenBank/DDBJ whole genome shotgun (WGS) entry which is preliminary data.</text>
</comment>
<evidence type="ECO:0000259" key="3">
    <source>
        <dbReference type="Pfam" id="PF05699"/>
    </source>
</evidence>
<keyword evidence="2" id="KW-1133">Transmembrane helix</keyword>
<dbReference type="Pfam" id="PF05699">
    <property type="entry name" value="Dimer_Tnp_hAT"/>
    <property type="match status" value="1"/>
</dbReference>
<evidence type="ECO:0000256" key="1">
    <source>
        <dbReference type="SAM" id="MobiDB-lite"/>
    </source>
</evidence>
<protein>
    <recommendedName>
        <fullName evidence="3">HAT C-terminal dimerisation domain-containing protein</fullName>
    </recommendedName>
</protein>
<dbReference type="AlphaFoldDB" id="A0AAN8K6X9"/>
<feature type="domain" description="HAT C-terminal dimerisation" evidence="3">
    <location>
        <begin position="8"/>
        <end position="65"/>
    </location>
</feature>
<evidence type="ECO:0000256" key="2">
    <source>
        <dbReference type="SAM" id="Phobius"/>
    </source>
</evidence>
<name>A0AAN8K6X9_PATCE</name>
<gene>
    <name evidence="4" type="ORF">SNE40_005109</name>
</gene>